<keyword evidence="2" id="KW-0234">DNA repair</keyword>
<dbReference type="RefSeq" id="WP_191315929.1">
    <property type="nucleotide sequence ID" value="NZ_BNAW01000050.1"/>
</dbReference>
<feature type="coiled-coil region" evidence="4">
    <location>
        <begin position="714"/>
        <end position="741"/>
    </location>
</feature>
<evidence type="ECO:0000256" key="1">
    <source>
        <dbReference type="ARBA" id="ARBA00022763"/>
    </source>
</evidence>
<organism evidence="7 8">
    <name type="scientific">Amycolatopsis bullii</name>
    <dbReference type="NCBI Taxonomy" id="941987"/>
    <lineage>
        <taxon>Bacteria</taxon>
        <taxon>Bacillati</taxon>
        <taxon>Actinomycetota</taxon>
        <taxon>Actinomycetes</taxon>
        <taxon>Pseudonocardiales</taxon>
        <taxon>Pseudonocardiaceae</taxon>
        <taxon>Amycolatopsis</taxon>
    </lineage>
</organism>
<comment type="caution">
    <text evidence="7">The sequence shown here is derived from an EMBL/GenBank/DDBJ whole genome shotgun (WGS) entry which is preliminary data.</text>
</comment>
<dbReference type="Pfam" id="PF25464">
    <property type="entry name" value="DUF7900"/>
    <property type="match status" value="1"/>
</dbReference>
<name>A0ABQ3KNM1_9PSEU</name>
<dbReference type="PANTHER" id="PTHR32182:SF0">
    <property type="entry name" value="DNA REPLICATION AND REPAIR PROTEIN RECF"/>
    <property type="match status" value="1"/>
</dbReference>
<evidence type="ECO:0000313" key="7">
    <source>
        <dbReference type="EMBL" id="GHG41263.1"/>
    </source>
</evidence>
<accession>A0ABQ3KNM1</accession>
<keyword evidence="1" id="KW-0227">DNA damage</keyword>
<dbReference type="Proteomes" id="UP000649955">
    <property type="component" value="Unassembled WGS sequence"/>
</dbReference>
<dbReference type="EMBL" id="BNAW01000050">
    <property type="protein sequence ID" value="GHG41263.1"/>
    <property type="molecule type" value="Genomic_DNA"/>
</dbReference>
<keyword evidence="4" id="KW-0175">Coiled coil</keyword>
<dbReference type="InterPro" id="IPR027417">
    <property type="entry name" value="P-loop_NTPase"/>
</dbReference>
<dbReference type="Pfam" id="PF13555">
    <property type="entry name" value="AAA_29"/>
    <property type="match status" value="1"/>
</dbReference>
<keyword evidence="3" id="KW-0742">SOS response</keyword>
<dbReference type="Gene3D" id="3.40.1140.10">
    <property type="match status" value="1"/>
</dbReference>
<dbReference type="Pfam" id="PF13558">
    <property type="entry name" value="SbcC_Walker_B"/>
    <property type="match status" value="1"/>
</dbReference>
<evidence type="ECO:0000256" key="4">
    <source>
        <dbReference type="SAM" id="Coils"/>
    </source>
</evidence>
<proteinExistence type="predicted"/>
<keyword evidence="8" id="KW-1185">Reference proteome</keyword>
<dbReference type="InterPro" id="IPR057222">
    <property type="entry name" value="DUF7900"/>
</dbReference>
<evidence type="ECO:0000256" key="5">
    <source>
        <dbReference type="SAM" id="MobiDB-lite"/>
    </source>
</evidence>
<evidence type="ECO:0000259" key="6">
    <source>
        <dbReference type="Pfam" id="PF25464"/>
    </source>
</evidence>
<feature type="compositionally biased region" description="Basic and acidic residues" evidence="5">
    <location>
        <begin position="340"/>
        <end position="356"/>
    </location>
</feature>
<protein>
    <recommendedName>
        <fullName evidence="6">DUF7900 domain-containing protein</fullName>
    </recommendedName>
</protein>
<dbReference type="SUPFAM" id="SSF52540">
    <property type="entry name" value="P-loop containing nucleoside triphosphate hydrolases"/>
    <property type="match status" value="1"/>
</dbReference>
<feature type="region of interest" description="Disordered" evidence="5">
    <location>
        <begin position="337"/>
        <end position="356"/>
    </location>
</feature>
<dbReference type="PANTHER" id="PTHR32182">
    <property type="entry name" value="DNA REPLICATION AND REPAIR PROTEIN RECF"/>
    <property type="match status" value="1"/>
</dbReference>
<evidence type="ECO:0000313" key="8">
    <source>
        <dbReference type="Proteomes" id="UP000649955"/>
    </source>
</evidence>
<sequence length="1134" mass="126463">MTADATQPSVRYLPGAGEGTAQWKVETLQLVNWGGFHGHCTVEFASTTTLLSGASGTGKSTLLDGYIALVMDANTPFNGASNDATVGRARSADQRSLVSYLRGKLDTGRNAGTGELSDQVLRGRDSATWGALAVTFIDDSERRYTLARLYYVPRSAARDSDLTRKMCTIDGAIDLRELEQFAEGKFDKRAVTARFPNLKMHESYGAFSQAFFTRLGIGAQGDGAKAVRLLARIQGGQQVRTVDDLYKSMVIETPGTYQAADAAIGHFKDLEDAYEAMATEAKKAEALARVPELCEERERALADARLIDTFGIHRTGDSPFELWKLTTEDTLLEEAEDDLRDQHKRTSEQKSDAEKREARLQKEKLAVETDLGDNDSQATLERIDADIAVLEQDFLAAEAQRGSFDRLTACLGARIDTEAEFGAAQERANDFLAGFGSALKAVEERRTALYTDLYEPSNERKELGEELRSLRDRDGRMDPGLHQARMLIAEATGIEPKNLPFAGELIDVRPEHKQWRKAVETTLFGVARILLVDVRHLDRVSRLIDGIRLPRRVNFEGIDLAQFEPEDMDPRFVSGKLAFKNTPFTTWVQDRITASNTDALCVETAEELGRGGRRVTVNGQTRQGRSGAHGELSGPYVIGFSKEERVAEIKQRLGELEGILHDLDRRRQAVEIEFNGLHTEKAAHELVLATAWRSIDPDSIRADIERLHEQKKLLLESDDALRALSEELERLKDALTSVGREIGALEVGLEKLEAERGKVIKRKDHVVGEIQRIEREQVVTLTEEQAELLTAEFALVATVDDRAGFQIGAGRLKSKLADRGKGARDKAGNAARSLEETFRNYLERWPDPSLSTSVEDHTSFRRILDTITATGLHERRREWTKRLTDWSGQDLVPLAGAFSLAVEDIRNRLEPVNAILARLPFGAHRYRLKIDLRELRRDDVVKFKRELNVLSRADTDTFSDEQVQNWFTRLRRFMRHIRTDVPGKSHRDYFLDVRKHIEITAVSYDDEGRERSTYAALGGKSGGETQELVAFIVGAALRFQLGDEAHARPRFAPVFLDEGFVKADSEFAGRAVDAWKGLGFQLIIGAPYGQFTALEPHADHVLYMAKSASGYSSVKPLPPTTRRAVRALAAEESA</sequence>
<evidence type="ECO:0000256" key="3">
    <source>
        <dbReference type="ARBA" id="ARBA00023236"/>
    </source>
</evidence>
<gene>
    <name evidence="7" type="ORF">GCM10017567_73490</name>
</gene>
<reference evidence="8" key="1">
    <citation type="journal article" date="2019" name="Int. J. Syst. Evol. Microbiol.">
        <title>The Global Catalogue of Microorganisms (GCM) 10K type strain sequencing project: providing services to taxonomists for standard genome sequencing and annotation.</title>
        <authorList>
            <consortium name="The Broad Institute Genomics Platform"/>
            <consortium name="The Broad Institute Genome Sequencing Center for Infectious Disease"/>
            <person name="Wu L."/>
            <person name="Ma J."/>
        </authorList>
    </citation>
    <scope>NUCLEOTIDE SEQUENCE [LARGE SCALE GENOMIC DNA]</scope>
    <source>
        <strain evidence="8">CGMCC 4.7680</strain>
    </source>
</reference>
<feature type="domain" description="DUF7900" evidence="6">
    <location>
        <begin position="710"/>
        <end position="788"/>
    </location>
</feature>
<evidence type="ECO:0000256" key="2">
    <source>
        <dbReference type="ARBA" id="ARBA00023204"/>
    </source>
</evidence>